<comment type="caution">
    <text evidence="6">The sequence shown here is derived from an EMBL/GenBank/DDBJ whole genome shotgun (WGS) entry which is preliminary data.</text>
</comment>
<dbReference type="PRINTS" id="PR00455">
    <property type="entry name" value="HTHTETR"/>
</dbReference>
<keyword evidence="1" id="KW-0805">Transcription regulation</keyword>
<evidence type="ECO:0000256" key="2">
    <source>
        <dbReference type="ARBA" id="ARBA00023125"/>
    </source>
</evidence>
<dbReference type="GeneID" id="57143957"/>
<evidence type="ECO:0000313" key="6">
    <source>
        <dbReference type="EMBL" id="GEB45315.1"/>
    </source>
</evidence>
<dbReference type="Proteomes" id="UP000319525">
    <property type="component" value="Unassembled WGS sequence"/>
</dbReference>
<dbReference type="RefSeq" id="WP_116239200.1">
    <property type="nucleotide sequence ID" value="NZ_BJML01000002.1"/>
</dbReference>
<dbReference type="Gene3D" id="1.10.10.60">
    <property type="entry name" value="Homeodomain-like"/>
    <property type="match status" value="1"/>
</dbReference>
<keyword evidence="2 4" id="KW-0238">DNA-binding</keyword>
<keyword evidence="3" id="KW-0804">Transcription</keyword>
<sequence>MDTPAPPSQKKRGRPRDLTRDGMVLAATLDLLAERAYEQVSLDEVAARTGRAKTTLYRRWGTKDDLVLAAVRSMGYPPEIDELPDRGSLRDDLIAVIDSPWLGGASRRLTLFAGLSAASHRSATLRDMVATQVTQPYVEVYRRLLIRAVERGLLSTSVVDRVASLAAVIPAMSGLSFAQTPAGPRRDDFVSIVDDVLLPACGAAP</sequence>
<feature type="domain" description="HTH tetR-type" evidence="5">
    <location>
        <begin position="18"/>
        <end position="78"/>
    </location>
</feature>
<dbReference type="OrthoDB" id="9796019at2"/>
<evidence type="ECO:0000313" key="7">
    <source>
        <dbReference type="Proteomes" id="UP000319525"/>
    </source>
</evidence>
<dbReference type="InterPro" id="IPR050109">
    <property type="entry name" value="HTH-type_TetR-like_transc_reg"/>
</dbReference>
<organism evidence="6 7">
    <name type="scientific">Microbacterium testaceum</name>
    <name type="common">Aureobacterium testaceum</name>
    <name type="synonym">Brevibacterium testaceum</name>
    <dbReference type="NCBI Taxonomy" id="2033"/>
    <lineage>
        <taxon>Bacteria</taxon>
        <taxon>Bacillati</taxon>
        <taxon>Actinomycetota</taxon>
        <taxon>Actinomycetes</taxon>
        <taxon>Micrococcales</taxon>
        <taxon>Microbacteriaceae</taxon>
        <taxon>Microbacterium</taxon>
    </lineage>
</organism>
<dbReference type="InterPro" id="IPR011075">
    <property type="entry name" value="TetR_C"/>
</dbReference>
<dbReference type="Pfam" id="PF16859">
    <property type="entry name" value="TetR_C_11"/>
    <property type="match status" value="1"/>
</dbReference>
<dbReference type="PROSITE" id="PS50977">
    <property type="entry name" value="HTH_TETR_2"/>
    <property type="match status" value="1"/>
</dbReference>
<evidence type="ECO:0000256" key="4">
    <source>
        <dbReference type="PROSITE-ProRule" id="PRU00335"/>
    </source>
</evidence>
<dbReference type="PANTHER" id="PTHR30055">
    <property type="entry name" value="HTH-TYPE TRANSCRIPTIONAL REGULATOR RUTR"/>
    <property type="match status" value="1"/>
</dbReference>
<gene>
    <name evidence="6" type="ORF">MTE01_12600</name>
</gene>
<dbReference type="InterPro" id="IPR009057">
    <property type="entry name" value="Homeodomain-like_sf"/>
</dbReference>
<dbReference type="GO" id="GO:0003700">
    <property type="term" value="F:DNA-binding transcription factor activity"/>
    <property type="evidence" value="ECO:0007669"/>
    <property type="project" value="TreeGrafter"/>
</dbReference>
<evidence type="ECO:0000256" key="1">
    <source>
        <dbReference type="ARBA" id="ARBA00023015"/>
    </source>
</evidence>
<reference evidence="6 7" key="1">
    <citation type="submission" date="2019-06" db="EMBL/GenBank/DDBJ databases">
        <title>Whole genome shotgun sequence of Microbacterium testaceum NBRC 12675.</title>
        <authorList>
            <person name="Hosoyama A."/>
            <person name="Uohara A."/>
            <person name="Ohji S."/>
            <person name="Ichikawa N."/>
        </authorList>
    </citation>
    <scope>NUCLEOTIDE SEQUENCE [LARGE SCALE GENOMIC DNA]</scope>
    <source>
        <strain evidence="6 7">NBRC 12675</strain>
    </source>
</reference>
<dbReference type="SUPFAM" id="SSF48498">
    <property type="entry name" value="Tetracyclin repressor-like, C-terminal domain"/>
    <property type="match status" value="1"/>
</dbReference>
<name>A0A4Y3QJA9_MICTE</name>
<dbReference type="EMBL" id="BJML01000002">
    <property type="protein sequence ID" value="GEB45315.1"/>
    <property type="molecule type" value="Genomic_DNA"/>
</dbReference>
<dbReference type="GO" id="GO:0000976">
    <property type="term" value="F:transcription cis-regulatory region binding"/>
    <property type="evidence" value="ECO:0007669"/>
    <property type="project" value="TreeGrafter"/>
</dbReference>
<dbReference type="Gene3D" id="1.10.357.10">
    <property type="entry name" value="Tetracycline Repressor, domain 2"/>
    <property type="match status" value="1"/>
</dbReference>
<evidence type="ECO:0000259" key="5">
    <source>
        <dbReference type="PROSITE" id="PS50977"/>
    </source>
</evidence>
<feature type="DNA-binding region" description="H-T-H motif" evidence="4">
    <location>
        <begin position="41"/>
        <end position="60"/>
    </location>
</feature>
<protein>
    <submittedName>
        <fullName evidence="6">TetR family transcriptional regulator</fullName>
    </submittedName>
</protein>
<proteinExistence type="predicted"/>
<dbReference type="InterPro" id="IPR001647">
    <property type="entry name" value="HTH_TetR"/>
</dbReference>
<dbReference type="AlphaFoldDB" id="A0A4Y3QJA9"/>
<dbReference type="Pfam" id="PF00440">
    <property type="entry name" value="TetR_N"/>
    <property type="match status" value="1"/>
</dbReference>
<dbReference type="PANTHER" id="PTHR30055:SF148">
    <property type="entry name" value="TETR-FAMILY TRANSCRIPTIONAL REGULATOR"/>
    <property type="match status" value="1"/>
</dbReference>
<accession>A0A4Y3QJA9</accession>
<dbReference type="SUPFAM" id="SSF46689">
    <property type="entry name" value="Homeodomain-like"/>
    <property type="match status" value="1"/>
</dbReference>
<evidence type="ECO:0000256" key="3">
    <source>
        <dbReference type="ARBA" id="ARBA00023163"/>
    </source>
</evidence>
<dbReference type="InterPro" id="IPR036271">
    <property type="entry name" value="Tet_transcr_reg_TetR-rel_C_sf"/>
</dbReference>